<dbReference type="PATRIC" id="fig|266128.3.peg.2629"/>
<dbReference type="InterPro" id="IPR026591">
    <property type="entry name" value="Sirtuin_cat_small_dom_sf"/>
</dbReference>
<dbReference type="CDD" id="cd01409">
    <property type="entry name" value="SIRT4"/>
    <property type="match status" value="1"/>
</dbReference>
<dbReference type="Gene3D" id="3.40.50.1220">
    <property type="entry name" value="TPP-binding domain"/>
    <property type="match status" value="1"/>
</dbReference>
<dbReference type="OrthoDB" id="9800582at2"/>
<feature type="binding site" evidence="5 6">
    <location>
        <position position="178"/>
    </location>
    <ligand>
        <name>Zn(2+)</name>
        <dbReference type="ChEBI" id="CHEBI:29105"/>
    </ligand>
</feature>
<keyword evidence="3 5" id="KW-0862">Zinc</keyword>
<dbReference type="PROSITE" id="PS50305">
    <property type="entry name" value="SIRTUIN"/>
    <property type="match status" value="1"/>
</dbReference>
<dbReference type="Proteomes" id="UP000051254">
    <property type="component" value="Unassembled WGS sequence"/>
</dbReference>
<dbReference type="InterPro" id="IPR026590">
    <property type="entry name" value="Ssirtuin_cat_dom"/>
</dbReference>
<evidence type="ECO:0000256" key="3">
    <source>
        <dbReference type="ARBA" id="ARBA00022833"/>
    </source>
</evidence>
<dbReference type="HAMAP" id="MF_01967">
    <property type="entry name" value="Sirtuin_ClassII"/>
    <property type="match status" value="1"/>
</dbReference>
<dbReference type="NCBIfam" id="NF003738">
    <property type="entry name" value="PRK05333.1"/>
    <property type="match status" value="1"/>
</dbReference>
<dbReference type="GO" id="GO:0005737">
    <property type="term" value="C:cytoplasm"/>
    <property type="evidence" value="ECO:0007669"/>
    <property type="project" value="UniProtKB-SubCell"/>
</dbReference>
<comment type="subcellular location">
    <subcellularLocation>
        <location evidence="5">Cytoplasm</location>
    </subcellularLocation>
</comment>
<dbReference type="GO" id="GO:0008270">
    <property type="term" value="F:zinc ion binding"/>
    <property type="evidence" value="ECO:0007669"/>
    <property type="project" value="UniProtKB-UniRule"/>
</dbReference>
<evidence type="ECO:0000256" key="6">
    <source>
        <dbReference type="PROSITE-ProRule" id="PRU00236"/>
    </source>
</evidence>
<feature type="binding site" evidence="5">
    <location>
        <begin position="98"/>
        <end position="101"/>
    </location>
    <ligand>
        <name>NAD(+)</name>
        <dbReference type="ChEBI" id="CHEBI:57540"/>
    </ligand>
</feature>
<dbReference type="PANTHER" id="PTHR11085">
    <property type="entry name" value="NAD-DEPENDENT PROTEIN DEACYLASE SIRTUIN-5, MITOCHONDRIAL-RELATED"/>
    <property type="match status" value="1"/>
</dbReference>
<keyword evidence="2 5" id="KW-0479">Metal-binding</keyword>
<keyword evidence="9" id="KW-1185">Reference proteome</keyword>
<reference evidence="8 9" key="1">
    <citation type="submission" date="2015-05" db="EMBL/GenBank/DDBJ databases">
        <title>Genome sequencing and analysis of members of genus Stenotrophomonas.</title>
        <authorList>
            <person name="Patil P.P."/>
            <person name="Midha S."/>
            <person name="Patil P.B."/>
        </authorList>
    </citation>
    <scope>NUCLEOTIDE SEQUENCE [LARGE SCALE GENOMIC DNA]</scope>
    <source>
        <strain evidence="8 9">DSM 17805</strain>
    </source>
</reference>
<sequence>MAEPLVDFIAAHQRLLVLTGAGCSTASGIPDYRDQAGAWKRPPPMTYQTFTGDPAARQRYWARSLVGWQRFGSAAPNAVHRALAELQGQGRVQCLVTQNVDGLHDAAGSTGVIDLHGRLDAITCLGCGRRGRRELFQQHLVAENPGWAQLPAGIAPDGDADLDAVDFSAFKVPDCAHCGGMLKPDVVFFGESVPRARVEAVQAHLDAADAVLVVGSSLMVWSGFRFVRAAAQAGLPIAIVNQGTTRADSLVTLKCAEDCSQALAFLLG</sequence>
<comment type="function">
    <text evidence="5">NAD-dependent protein deacetylase which modulates the activities of several enzymes which are inactive in their acetylated form.</text>
</comment>
<dbReference type="Gene3D" id="3.30.1600.10">
    <property type="entry name" value="SIR2/SIRT2 'Small Domain"/>
    <property type="match status" value="1"/>
</dbReference>
<gene>
    <name evidence="5" type="primary">cobB</name>
    <name evidence="8" type="ORF">ABB25_04860</name>
</gene>
<organism evidence="8 9">
    <name type="scientific">Stenotrophomonas koreensis</name>
    <dbReference type="NCBI Taxonomy" id="266128"/>
    <lineage>
        <taxon>Bacteria</taxon>
        <taxon>Pseudomonadati</taxon>
        <taxon>Pseudomonadota</taxon>
        <taxon>Gammaproteobacteria</taxon>
        <taxon>Lysobacterales</taxon>
        <taxon>Lysobacteraceae</taxon>
        <taxon>Stenotrophomonas</taxon>
    </lineage>
</organism>
<keyword evidence="5" id="KW-0963">Cytoplasm</keyword>
<accession>A0A0R0BQF0</accession>
<dbReference type="EMBL" id="LDJH01000007">
    <property type="protein sequence ID" value="KRG59243.1"/>
    <property type="molecule type" value="Genomic_DNA"/>
</dbReference>
<dbReference type="PANTHER" id="PTHR11085:SF10">
    <property type="entry name" value="NAD-DEPENDENT PROTEIN DEACYLASE SIRTUIN-5, MITOCHONDRIAL-RELATED"/>
    <property type="match status" value="1"/>
</dbReference>
<dbReference type="InterPro" id="IPR029035">
    <property type="entry name" value="DHS-like_NAD/FAD-binding_dom"/>
</dbReference>
<feature type="binding site" evidence="5 6">
    <location>
        <position position="175"/>
    </location>
    <ligand>
        <name>Zn(2+)</name>
        <dbReference type="ChEBI" id="CHEBI:29105"/>
    </ligand>
</feature>
<feature type="domain" description="Deacetylase sirtuin-type" evidence="7">
    <location>
        <begin position="1"/>
        <end position="268"/>
    </location>
</feature>
<feature type="binding site" evidence="5">
    <location>
        <position position="259"/>
    </location>
    <ligand>
        <name>NAD(+)</name>
        <dbReference type="ChEBI" id="CHEBI:57540"/>
    </ligand>
</feature>
<dbReference type="AlphaFoldDB" id="A0A0R0BQF0"/>
<dbReference type="RefSeq" id="WP_057664628.1">
    <property type="nucleotide sequence ID" value="NZ_LDJH01000007.1"/>
</dbReference>
<dbReference type="EC" id="2.3.1.286" evidence="5"/>
<proteinExistence type="inferred from homology"/>
<evidence type="ECO:0000256" key="4">
    <source>
        <dbReference type="ARBA" id="ARBA00023027"/>
    </source>
</evidence>
<dbReference type="GO" id="GO:0017136">
    <property type="term" value="F:histone deacetylase activity, NAD-dependent"/>
    <property type="evidence" value="ECO:0007669"/>
    <property type="project" value="TreeGrafter"/>
</dbReference>
<evidence type="ECO:0000256" key="1">
    <source>
        <dbReference type="ARBA" id="ARBA00022679"/>
    </source>
</evidence>
<dbReference type="InterPro" id="IPR026587">
    <property type="entry name" value="Sirtuin_class_II"/>
</dbReference>
<dbReference type="GO" id="GO:0070403">
    <property type="term" value="F:NAD+ binding"/>
    <property type="evidence" value="ECO:0007669"/>
    <property type="project" value="UniProtKB-UniRule"/>
</dbReference>
<evidence type="ECO:0000313" key="9">
    <source>
        <dbReference type="Proteomes" id="UP000051254"/>
    </source>
</evidence>
<dbReference type="SUPFAM" id="SSF52467">
    <property type="entry name" value="DHS-like NAD/FAD-binding domain"/>
    <property type="match status" value="1"/>
</dbReference>
<keyword evidence="4 5" id="KW-0520">NAD</keyword>
<dbReference type="InterPro" id="IPR050134">
    <property type="entry name" value="NAD-dep_sirtuin_deacylases"/>
</dbReference>
<evidence type="ECO:0000259" key="7">
    <source>
        <dbReference type="PROSITE" id="PS50305"/>
    </source>
</evidence>
<protein>
    <recommendedName>
        <fullName evidence="5">NAD-dependent protein deacetylase</fullName>
        <ecNumber evidence="5">2.3.1.286</ecNumber>
    </recommendedName>
    <alternativeName>
        <fullName evidence="5">Regulatory protein SIR2 homolog</fullName>
    </alternativeName>
</protein>
<dbReference type="Pfam" id="PF02146">
    <property type="entry name" value="SIR2"/>
    <property type="match status" value="1"/>
</dbReference>
<evidence type="ECO:0000256" key="5">
    <source>
        <dbReference type="HAMAP-Rule" id="MF_01967"/>
    </source>
</evidence>
<comment type="catalytic activity">
    <reaction evidence="5">
        <text>N(6)-acetyl-L-lysyl-[protein] + NAD(+) + H2O = 2''-O-acetyl-ADP-D-ribose + nicotinamide + L-lysyl-[protein]</text>
        <dbReference type="Rhea" id="RHEA:43636"/>
        <dbReference type="Rhea" id="RHEA-COMP:9752"/>
        <dbReference type="Rhea" id="RHEA-COMP:10731"/>
        <dbReference type="ChEBI" id="CHEBI:15377"/>
        <dbReference type="ChEBI" id="CHEBI:17154"/>
        <dbReference type="ChEBI" id="CHEBI:29969"/>
        <dbReference type="ChEBI" id="CHEBI:57540"/>
        <dbReference type="ChEBI" id="CHEBI:61930"/>
        <dbReference type="ChEBI" id="CHEBI:83767"/>
        <dbReference type="EC" id="2.3.1.286"/>
    </reaction>
</comment>
<feature type="binding site" evidence="5">
    <location>
        <begin position="241"/>
        <end position="243"/>
    </location>
    <ligand>
        <name>NAD(+)</name>
        <dbReference type="ChEBI" id="CHEBI:57540"/>
    </ligand>
</feature>
<comment type="similarity">
    <text evidence="5">Belongs to the sirtuin family. Class II subfamily.</text>
</comment>
<feature type="binding site" evidence="5 6">
    <location>
        <position position="127"/>
    </location>
    <ligand>
        <name>Zn(2+)</name>
        <dbReference type="ChEBI" id="CHEBI:29105"/>
    </ligand>
</feature>
<name>A0A0R0BQF0_9GAMM</name>
<feature type="active site" description="Proton acceptor" evidence="5 6">
    <location>
        <position position="116"/>
    </location>
</feature>
<evidence type="ECO:0000256" key="2">
    <source>
        <dbReference type="ARBA" id="ARBA00022723"/>
    </source>
</evidence>
<evidence type="ECO:0000313" key="8">
    <source>
        <dbReference type="EMBL" id="KRG59243.1"/>
    </source>
</evidence>
<feature type="binding site" evidence="5 6">
    <location>
        <position position="124"/>
    </location>
    <ligand>
        <name>Zn(2+)</name>
        <dbReference type="ChEBI" id="CHEBI:29105"/>
    </ligand>
</feature>
<comment type="caution">
    <text evidence="8">The sequence shown here is derived from an EMBL/GenBank/DDBJ whole genome shotgun (WGS) entry which is preliminary data.</text>
</comment>
<comment type="cofactor">
    <cofactor evidence="5">
        <name>Zn(2+)</name>
        <dbReference type="ChEBI" id="CHEBI:29105"/>
    </cofactor>
    <text evidence="5">Binds 1 zinc ion per subunit.</text>
</comment>
<feature type="binding site" evidence="5">
    <location>
        <begin position="215"/>
        <end position="217"/>
    </location>
    <ligand>
        <name>NAD(+)</name>
        <dbReference type="ChEBI" id="CHEBI:57540"/>
    </ligand>
</feature>
<comment type="caution">
    <text evidence="5">Lacks conserved residue(s) required for the propagation of feature annotation.</text>
</comment>
<keyword evidence="1 5" id="KW-0808">Transferase</keyword>
<dbReference type="STRING" id="266128.ABB25_04860"/>
<dbReference type="InterPro" id="IPR003000">
    <property type="entry name" value="Sirtuin"/>
</dbReference>